<dbReference type="PANTHER" id="PTHR48100">
    <property type="entry name" value="BROAD-SPECIFICITY PHOSPHATASE YOR283W-RELATED"/>
    <property type="match status" value="1"/>
</dbReference>
<dbReference type="InterPro" id="IPR029033">
    <property type="entry name" value="His_PPase_superfam"/>
</dbReference>
<dbReference type="Pfam" id="PF00300">
    <property type="entry name" value="His_Phos_1"/>
    <property type="match status" value="1"/>
</dbReference>
<reference evidence="2" key="1">
    <citation type="journal article" date="2017" name="Genome Biol. Evol.">
        <title>The complete genome sequence of the phytopathogenic fungus Sclerotinia sclerotiorum reveals insights into the genome architecture of broad host range pathogens.</title>
        <authorList>
            <person name="Derbyshire M."/>
            <person name="Denton-Giles M."/>
            <person name="Hegedus D."/>
            <person name="Seifbarghy S."/>
            <person name="Rollins J."/>
            <person name="van Kan J."/>
            <person name="Seidl M.F."/>
            <person name="Faino L."/>
            <person name="Mbengue M."/>
            <person name="Navaud O."/>
            <person name="Raffaele S."/>
            <person name="Hammond-Kosack K."/>
            <person name="Heard S."/>
            <person name="Oliver R."/>
        </authorList>
    </citation>
    <scope>NUCLEOTIDE SEQUENCE [LARGE SCALE GENOMIC DNA]</scope>
    <source>
        <strain evidence="2">ATCC 18683 / 1980 / Ss-1</strain>
    </source>
</reference>
<dbReference type="EMBL" id="CP017829">
    <property type="protein sequence ID" value="APA16246.1"/>
    <property type="molecule type" value="Genomic_DNA"/>
</dbReference>
<sequence length="327" mass="38145">MLHYKVRDNRDWLYNTSRNILKTWTLNFEYLRFSEYLSTNRRESSFCWVMTAKPASDRSPSIVVHLIRHASSNYQEGGVDFGLSSRGERQCDELYENVRKHAGYITHIFSSPMKRCVETARKGLLEATGRGVRIQIMPTLAGRNSGIPWTLREENQEQDISGPWVGEVADPRSKTKDADFVIGWLNGKDLSLQEAQKVLEVVVVSQMQLLQELLWRIKGGRHGWSNATIFTYSLNDKGKWTHSQHPKNIDSLRVLQQVWRREIGDAAVKKQKKEEIIKKQKEDSILVVDRETNEIVTFGEFQKFLKERHAKEFQETENPVAKRRRRR</sequence>
<dbReference type="InterPro" id="IPR013078">
    <property type="entry name" value="His_Pase_superF_clade-1"/>
</dbReference>
<dbReference type="PANTHER" id="PTHR48100:SF10">
    <property type="entry name" value="2-CARBOXY-D-ARABINITOL-1-PHOSPHATASE-RELATED"/>
    <property type="match status" value="1"/>
</dbReference>
<protein>
    <submittedName>
        <fullName evidence="1">Uncharacterized protein</fullName>
    </submittedName>
</protein>
<name>A0A1D9QMU1_SCLS1</name>
<gene>
    <name evidence="1" type="ORF">sscle_16g110160</name>
</gene>
<dbReference type="AlphaFoldDB" id="A0A1D9QMU1"/>
<proteinExistence type="predicted"/>
<evidence type="ECO:0000313" key="2">
    <source>
        <dbReference type="Proteomes" id="UP000177798"/>
    </source>
</evidence>
<evidence type="ECO:0000313" key="1">
    <source>
        <dbReference type="EMBL" id="APA16246.1"/>
    </source>
</evidence>
<dbReference type="InterPro" id="IPR050275">
    <property type="entry name" value="PGM_Phosphatase"/>
</dbReference>
<dbReference type="Proteomes" id="UP000177798">
    <property type="component" value="Chromosome 16"/>
</dbReference>
<dbReference type="SUPFAM" id="SSF53254">
    <property type="entry name" value="Phosphoglycerate mutase-like"/>
    <property type="match status" value="1"/>
</dbReference>
<organism evidence="1 2">
    <name type="scientific">Sclerotinia sclerotiorum (strain ATCC 18683 / 1980 / Ss-1)</name>
    <name type="common">White mold</name>
    <name type="synonym">Whetzelinia sclerotiorum</name>
    <dbReference type="NCBI Taxonomy" id="665079"/>
    <lineage>
        <taxon>Eukaryota</taxon>
        <taxon>Fungi</taxon>
        <taxon>Dikarya</taxon>
        <taxon>Ascomycota</taxon>
        <taxon>Pezizomycotina</taxon>
        <taxon>Leotiomycetes</taxon>
        <taxon>Helotiales</taxon>
        <taxon>Sclerotiniaceae</taxon>
        <taxon>Sclerotinia</taxon>
    </lineage>
</organism>
<accession>A0A1D9QMU1</accession>
<dbReference type="VEuPathDB" id="FungiDB:sscle_16g110160"/>
<dbReference type="Gene3D" id="3.40.50.1240">
    <property type="entry name" value="Phosphoglycerate mutase-like"/>
    <property type="match status" value="1"/>
</dbReference>
<dbReference type="SMART" id="SM00855">
    <property type="entry name" value="PGAM"/>
    <property type="match status" value="1"/>
</dbReference>
<dbReference type="CDD" id="cd07067">
    <property type="entry name" value="HP_PGM_like"/>
    <property type="match status" value="1"/>
</dbReference>
<dbReference type="OrthoDB" id="496981at2759"/>